<comment type="caution">
    <text evidence="9">The sequence shown here is derived from an EMBL/GenBank/DDBJ whole genome shotgun (WGS) entry which is preliminary data.</text>
</comment>
<accession>A0A367YL32</accession>
<evidence type="ECO:0000256" key="7">
    <source>
        <dbReference type="PIRNR" id="PIRNR031032"/>
    </source>
</evidence>
<evidence type="ECO:0000256" key="2">
    <source>
        <dbReference type="ARBA" id="ARBA00009096"/>
    </source>
</evidence>
<dbReference type="InterPro" id="IPR016964">
    <property type="entry name" value="Sigma2_recept"/>
</dbReference>
<evidence type="ECO:0000313" key="9">
    <source>
        <dbReference type="EMBL" id="RCK65712.1"/>
    </source>
</evidence>
<evidence type="ECO:0000256" key="3">
    <source>
        <dbReference type="ARBA" id="ARBA00022692"/>
    </source>
</evidence>
<dbReference type="InterPro" id="IPR033118">
    <property type="entry name" value="EXPERA"/>
</dbReference>
<protein>
    <recommendedName>
        <fullName evidence="7">Efficient mitochondria targeting-associated protein 19</fullName>
    </recommendedName>
</protein>
<keyword evidence="5 7" id="KW-1133">Transmembrane helix</keyword>
<evidence type="ECO:0000256" key="5">
    <source>
        <dbReference type="ARBA" id="ARBA00022989"/>
    </source>
</evidence>
<comment type="similarity">
    <text evidence="2">Belongs to the TMEM97/sigma-2 receptor family.</text>
</comment>
<dbReference type="Pfam" id="PF05241">
    <property type="entry name" value="EBP"/>
    <property type="match status" value="1"/>
</dbReference>
<keyword evidence="10" id="KW-1185">Reference proteome</keyword>
<keyword evidence="6 7" id="KW-0472">Membrane</keyword>
<dbReference type="PANTHER" id="PTHR31204">
    <property type="entry name" value="SIGMA INTRACELLULAR RECEPTOR 2"/>
    <property type="match status" value="1"/>
</dbReference>
<sequence>MASISIDKFLFWYFLIHIPITIFIDSSCVVPSEYQLSFAQQIVDFHISTNNDILLAHPQTWFKIFVTFEVVFQLPLFVYFVVKYLRDSLDVDYYLWSIVYGFNAGFTTFVCLVWLGIEYKSYDLTTPQVIKLCGVYAPYIIIPLLVIVNAFYKIKTMKLKTD</sequence>
<feature type="transmembrane region" description="Helical" evidence="7">
    <location>
        <begin position="129"/>
        <end position="152"/>
    </location>
</feature>
<feature type="transmembrane region" description="Helical" evidence="7">
    <location>
        <begin position="12"/>
        <end position="32"/>
    </location>
</feature>
<keyword evidence="4 7" id="KW-0256">Endoplasmic reticulum</keyword>
<evidence type="ECO:0000259" key="8">
    <source>
        <dbReference type="PROSITE" id="PS51751"/>
    </source>
</evidence>
<dbReference type="STRING" id="5486.A0A367YL32"/>
<dbReference type="PIRSF" id="PIRSF031032">
    <property type="entry name" value="TMP_97_prd"/>
    <property type="match status" value="1"/>
</dbReference>
<reference evidence="9 10" key="1">
    <citation type="submission" date="2018-06" db="EMBL/GenBank/DDBJ databases">
        <title>Whole genome sequencing of Candida tropicalis (genome annotated by CSBL at Korea University).</title>
        <authorList>
            <person name="Ahn J."/>
        </authorList>
    </citation>
    <scope>NUCLEOTIDE SEQUENCE [LARGE SCALE GENOMIC DNA]</scope>
    <source>
        <strain evidence="9 10">ATCC 20962</strain>
    </source>
</reference>
<dbReference type="GO" id="GO:0005789">
    <property type="term" value="C:endoplasmic reticulum membrane"/>
    <property type="evidence" value="ECO:0007669"/>
    <property type="project" value="UniProtKB-SubCell"/>
</dbReference>
<dbReference type="AlphaFoldDB" id="A0A367YL32"/>
<comment type="subcellular location">
    <subcellularLocation>
        <location evidence="1">Endoplasmic reticulum membrane</location>
        <topology evidence="1">Multi-pass membrane protein</topology>
    </subcellularLocation>
</comment>
<dbReference type="PROSITE" id="PS51751">
    <property type="entry name" value="EXPERA"/>
    <property type="match status" value="1"/>
</dbReference>
<feature type="transmembrane region" description="Helical" evidence="7">
    <location>
        <begin position="61"/>
        <end position="82"/>
    </location>
</feature>
<evidence type="ECO:0000256" key="6">
    <source>
        <dbReference type="ARBA" id="ARBA00023136"/>
    </source>
</evidence>
<evidence type="ECO:0000313" key="10">
    <source>
        <dbReference type="Proteomes" id="UP000253472"/>
    </source>
</evidence>
<dbReference type="Proteomes" id="UP000253472">
    <property type="component" value="Unassembled WGS sequence"/>
</dbReference>
<feature type="transmembrane region" description="Helical" evidence="7">
    <location>
        <begin position="94"/>
        <end position="117"/>
    </location>
</feature>
<keyword evidence="3 7" id="KW-0812">Transmembrane</keyword>
<feature type="domain" description="EXPERA" evidence="8">
    <location>
        <begin position="6"/>
        <end position="147"/>
    </location>
</feature>
<dbReference type="PANTHER" id="PTHR31204:SF1">
    <property type="entry name" value="SIGMA INTRACELLULAR RECEPTOR 2"/>
    <property type="match status" value="1"/>
</dbReference>
<evidence type="ECO:0000256" key="1">
    <source>
        <dbReference type="ARBA" id="ARBA00004477"/>
    </source>
</evidence>
<dbReference type="InterPro" id="IPR051987">
    <property type="entry name" value="Sigma-2_receptor-like"/>
</dbReference>
<name>A0A367YL32_9ASCO</name>
<organism evidence="9 10">
    <name type="scientific">Candida viswanathii</name>
    <dbReference type="NCBI Taxonomy" id="5486"/>
    <lineage>
        <taxon>Eukaryota</taxon>
        <taxon>Fungi</taxon>
        <taxon>Dikarya</taxon>
        <taxon>Ascomycota</taxon>
        <taxon>Saccharomycotina</taxon>
        <taxon>Pichiomycetes</taxon>
        <taxon>Debaryomycetaceae</taxon>
        <taxon>Candida/Lodderomyces clade</taxon>
        <taxon>Candida</taxon>
    </lineage>
</organism>
<dbReference type="OrthoDB" id="433124at2759"/>
<gene>
    <name evidence="9" type="ORF">Cantr_01405</name>
</gene>
<dbReference type="EMBL" id="QLNQ01000020">
    <property type="protein sequence ID" value="RCK65712.1"/>
    <property type="molecule type" value="Genomic_DNA"/>
</dbReference>
<proteinExistence type="inferred from homology"/>
<evidence type="ECO:0000256" key="4">
    <source>
        <dbReference type="ARBA" id="ARBA00022824"/>
    </source>
</evidence>